<name>A0ABW2Q2T8_9MICO</name>
<dbReference type="InterPro" id="IPR037185">
    <property type="entry name" value="EmrE-like"/>
</dbReference>
<keyword evidence="10" id="KW-1185">Reference proteome</keyword>
<dbReference type="Pfam" id="PF00892">
    <property type="entry name" value="EamA"/>
    <property type="match status" value="2"/>
</dbReference>
<evidence type="ECO:0000256" key="5">
    <source>
        <dbReference type="ARBA" id="ARBA00022989"/>
    </source>
</evidence>
<dbReference type="PANTHER" id="PTHR32322:SF18">
    <property type="entry name" value="S-ADENOSYLMETHIONINE_S-ADENOSYLHOMOCYSTEINE TRANSPORTER"/>
    <property type="match status" value="1"/>
</dbReference>
<dbReference type="PANTHER" id="PTHR32322">
    <property type="entry name" value="INNER MEMBRANE TRANSPORTER"/>
    <property type="match status" value="1"/>
</dbReference>
<feature type="transmembrane region" description="Helical" evidence="7">
    <location>
        <begin position="139"/>
        <end position="157"/>
    </location>
</feature>
<feature type="transmembrane region" description="Helical" evidence="7">
    <location>
        <begin position="291"/>
        <end position="309"/>
    </location>
</feature>
<evidence type="ECO:0000256" key="4">
    <source>
        <dbReference type="ARBA" id="ARBA00022692"/>
    </source>
</evidence>
<feature type="transmembrane region" description="Helical" evidence="7">
    <location>
        <begin position="108"/>
        <end position="127"/>
    </location>
</feature>
<evidence type="ECO:0000256" key="3">
    <source>
        <dbReference type="ARBA" id="ARBA00022475"/>
    </source>
</evidence>
<evidence type="ECO:0000256" key="6">
    <source>
        <dbReference type="ARBA" id="ARBA00023136"/>
    </source>
</evidence>
<feature type="domain" description="EamA" evidence="8">
    <location>
        <begin position="164"/>
        <end position="306"/>
    </location>
</feature>
<keyword evidence="4 7" id="KW-0812">Transmembrane</keyword>
<evidence type="ECO:0000313" key="10">
    <source>
        <dbReference type="Proteomes" id="UP001596455"/>
    </source>
</evidence>
<comment type="subcellular location">
    <subcellularLocation>
        <location evidence="1">Cell membrane</location>
        <topology evidence="1">Multi-pass membrane protein</topology>
    </subcellularLocation>
</comment>
<feature type="transmembrane region" description="Helical" evidence="7">
    <location>
        <begin position="20"/>
        <end position="41"/>
    </location>
</feature>
<gene>
    <name evidence="9" type="ORF">ACFQQL_01685</name>
</gene>
<dbReference type="RefSeq" id="WP_382390613.1">
    <property type="nucleotide sequence ID" value="NZ_JBHTCQ010000001.1"/>
</dbReference>
<accession>A0ABW2Q2T8</accession>
<comment type="caution">
    <text evidence="9">The sequence shown here is derived from an EMBL/GenBank/DDBJ whole genome shotgun (WGS) entry which is preliminary data.</text>
</comment>
<keyword evidence="5 7" id="KW-1133">Transmembrane helix</keyword>
<dbReference type="InterPro" id="IPR050638">
    <property type="entry name" value="AA-Vitamin_Transporters"/>
</dbReference>
<feature type="transmembrane region" description="Helical" evidence="7">
    <location>
        <begin position="84"/>
        <end position="102"/>
    </location>
</feature>
<feature type="transmembrane region" description="Helical" evidence="7">
    <location>
        <begin position="264"/>
        <end position="285"/>
    </location>
</feature>
<feature type="transmembrane region" description="Helical" evidence="7">
    <location>
        <begin position="53"/>
        <end position="72"/>
    </location>
</feature>
<comment type="similarity">
    <text evidence="2">Belongs to the EamA transporter family.</text>
</comment>
<organism evidence="9 10">
    <name type="scientific">Georgenia alba</name>
    <dbReference type="NCBI Taxonomy" id="2233858"/>
    <lineage>
        <taxon>Bacteria</taxon>
        <taxon>Bacillati</taxon>
        <taxon>Actinomycetota</taxon>
        <taxon>Actinomycetes</taxon>
        <taxon>Micrococcales</taxon>
        <taxon>Bogoriellaceae</taxon>
        <taxon>Georgenia</taxon>
    </lineage>
</organism>
<protein>
    <submittedName>
        <fullName evidence="9">DMT family transporter</fullName>
    </submittedName>
</protein>
<keyword evidence="3" id="KW-1003">Cell membrane</keyword>
<evidence type="ECO:0000256" key="2">
    <source>
        <dbReference type="ARBA" id="ARBA00007362"/>
    </source>
</evidence>
<dbReference type="SUPFAM" id="SSF103481">
    <property type="entry name" value="Multidrug resistance efflux transporter EmrE"/>
    <property type="match status" value="2"/>
</dbReference>
<evidence type="ECO:0000259" key="8">
    <source>
        <dbReference type="Pfam" id="PF00892"/>
    </source>
</evidence>
<feature type="domain" description="EamA" evidence="8">
    <location>
        <begin position="18"/>
        <end position="153"/>
    </location>
</feature>
<sequence>MTTVAHDTASASRSRTTAGLAFAIASAASFGLSGPIAGGVIESGWSPSAAVTVRILGAFLVLVVPAAIALRGRWGLVRAEAGRIAVYGSLAMAVPQLCYFYAITHMSVAPAILIEFLAPVAVVGWLWLRHAQRPGRRTVAGAVAALAGLVLVLDVVSGAQISLVGVAWALGAMVGCAAYFVISADERSQLPPIVLAAGGTLVGGLALLVAGLVGVLPLRATTVPVSFALGTVPWWLPLLLLAVVTAGLAYVTGIAAARRLGSRLASFVALNEVLFAVVFALLLLSQLPGPVQLAGGVLVVLGVVLVKLGEPVRTEPEPMPVE</sequence>
<evidence type="ECO:0000256" key="7">
    <source>
        <dbReference type="SAM" id="Phobius"/>
    </source>
</evidence>
<feature type="transmembrane region" description="Helical" evidence="7">
    <location>
        <begin position="194"/>
        <end position="214"/>
    </location>
</feature>
<dbReference type="Proteomes" id="UP001596455">
    <property type="component" value="Unassembled WGS sequence"/>
</dbReference>
<evidence type="ECO:0000313" key="9">
    <source>
        <dbReference type="EMBL" id="MFC7403805.1"/>
    </source>
</evidence>
<feature type="transmembrane region" description="Helical" evidence="7">
    <location>
        <begin position="163"/>
        <end position="182"/>
    </location>
</feature>
<dbReference type="EMBL" id="JBHTCQ010000001">
    <property type="protein sequence ID" value="MFC7403805.1"/>
    <property type="molecule type" value="Genomic_DNA"/>
</dbReference>
<proteinExistence type="inferred from homology"/>
<evidence type="ECO:0000256" key="1">
    <source>
        <dbReference type="ARBA" id="ARBA00004651"/>
    </source>
</evidence>
<keyword evidence="6 7" id="KW-0472">Membrane</keyword>
<dbReference type="InterPro" id="IPR000620">
    <property type="entry name" value="EamA_dom"/>
</dbReference>
<reference evidence="10" key="1">
    <citation type="journal article" date="2019" name="Int. J. Syst. Evol. Microbiol.">
        <title>The Global Catalogue of Microorganisms (GCM) 10K type strain sequencing project: providing services to taxonomists for standard genome sequencing and annotation.</title>
        <authorList>
            <consortium name="The Broad Institute Genomics Platform"/>
            <consortium name="The Broad Institute Genome Sequencing Center for Infectious Disease"/>
            <person name="Wu L."/>
            <person name="Ma J."/>
        </authorList>
    </citation>
    <scope>NUCLEOTIDE SEQUENCE [LARGE SCALE GENOMIC DNA]</scope>
    <source>
        <strain evidence="10">JCM 1490</strain>
    </source>
</reference>
<feature type="transmembrane region" description="Helical" evidence="7">
    <location>
        <begin position="234"/>
        <end position="257"/>
    </location>
</feature>